<dbReference type="EMBL" id="CP008953">
    <property type="protein sequence ID" value="AIG78513.1"/>
    <property type="molecule type" value="Genomic_DNA"/>
</dbReference>
<accession>A0A075UZU5</accession>
<sequence length="92" mass="10309">MAIKIIAARLEGGKFHESITKLRWINPGSGETGESFVSAIVAWLEDDDGKAYVDEGIHRVAVEIIKPTFGPKFLRTRADGIWKNNLLELPRF</sequence>
<dbReference type="Pfam" id="PF13031">
    <property type="entry name" value="DUF3892"/>
    <property type="match status" value="1"/>
</dbReference>
<proteinExistence type="predicted"/>
<dbReference type="HOGENOM" id="CLU_159803_1_0_11"/>
<dbReference type="eggNOG" id="ENOG503321P">
    <property type="taxonomic scope" value="Bacteria"/>
</dbReference>
<evidence type="ECO:0000313" key="1">
    <source>
        <dbReference type="EMBL" id="AIG78513.1"/>
    </source>
</evidence>
<reference evidence="1 2" key="1">
    <citation type="journal article" date="2014" name="J. Biotechnol.">
        <title>Complete genome sequence of the actinobacterium Amycolatopsis japonica MG417-CF17(T) (=DSM 44213T) producing (S,S)-N,N'-ethylenediaminedisuccinic acid.</title>
        <authorList>
            <person name="Stegmann E."/>
            <person name="Albersmeier A."/>
            <person name="Spohn M."/>
            <person name="Gert H."/>
            <person name="Weber T."/>
            <person name="Wohlleben W."/>
            <person name="Kalinowski J."/>
            <person name="Ruckert C."/>
        </authorList>
    </citation>
    <scope>NUCLEOTIDE SEQUENCE [LARGE SCALE GENOMIC DNA]</scope>
    <source>
        <strain evidence="2">MG417-CF17 (DSM 44213)</strain>
    </source>
</reference>
<dbReference type="KEGG" id="aja:AJAP_28375"/>
<evidence type="ECO:0008006" key="3">
    <source>
        <dbReference type="Google" id="ProtNLM"/>
    </source>
</evidence>
<dbReference type="RefSeq" id="WP_038516826.1">
    <property type="nucleotide sequence ID" value="NZ_CP008953.1"/>
</dbReference>
<dbReference type="STRING" id="208439.AJAP_28375"/>
<name>A0A075UZU5_9PSEU</name>
<evidence type="ECO:0000313" key="2">
    <source>
        <dbReference type="Proteomes" id="UP000028492"/>
    </source>
</evidence>
<protein>
    <recommendedName>
        <fullName evidence="3">DUF3892 domain-containing protein</fullName>
    </recommendedName>
</protein>
<dbReference type="AlphaFoldDB" id="A0A075UZU5"/>
<keyword evidence="2" id="KW-1185">Reference proteome</keyword>
<dbReference type="InterPro" id="IPR024997">
    <property type="entry name" value="DUF3892"/>
</dbReference>
<dbReference type="Proteomes" id="UP000028492">
    <property type="component" value="Chromosome"/>
</dbReference>
<organism evidence="1 2">
    <name type="scientific">Amycolatopsis japonica</name>
    <dbReference type="NCBI Taxonomy" id="208439"/>
    <lineage>
        <taxon>Bacteria</taxon>
        <taxon>Bacillati</taxon>
        <taxon>Actinomycetota</taxon>
        <taxon>Actinomycetes</taxon>
        <taxon>Pseudonocardiales</taxon>
        <taxon>Pseudonocardiaceae</taxon>
        <taxon>Amycolatopsis</taxon>
        <taxon>Amycolatopsis japonica group</taxon>
    </lineage>
</organism>
<gene>
    <name evidence="1" type="ORF">AJAP_28375</name>
</gene>